<reference evidence="1" key="1">
    <citation type="submission" date="2020-08" db="EMBL/GenBank/DDBJ databases">
        <authorList>
            <person name="Uke A."/>
            <person name="Chhe C."/>
            <person name="Baramee S."/>
            <person name="Kosugi A."/>
        </authorList>
    </citation>
    <scope>NUCLEOTIDE SEQUENCE</scope>
    <source>
        <strain evidence="1">DA-C8</strain>
    </source>
</reference>
<dbReference type="AlphaFoldDB" id="A0A916VGL9"/>
<accession>A0A916VGL9</accession>
<dbReference type="EMBL" id="BMAQ01000057">
    <property type="protein sequence ID" value="GFR39562.1"/>
    <property type="molecule type" value="Genomic_DNA"/>
</dbReference>
<name>A0A916VGL9_9BACL</name>
<reference evidence="1" key="2">
    <citation type="journal article" date="2021" name="Data Brief">
        <title>Draft genome sequence data of the facultative, thermophilic, xylanolytic bacterium Paenibacillus sp. strain DA-C8.</title>
        <authorList>
            <person name="Chhe C."/>
            <person name="Uke A."/>
            <person name="Baramee S."/>
            <person name="Ungkulpasvich U."/>
            <person name="Tachaapaikoon C."/>
            <person name="Pason P."/>
            <person name="Waeonukul R."/>
            <person name="Ratanakhanokchai K."/>
            <person name="Kosugi A."/>
        </authorList>
    </citation>
    <scope>NUCLEOTIDE SEQUENCE</scope>
    <source>
        <strain evidence="1">DA-C8</strain>
    </source>
</reference>
<gene>
    <name evidence="1" type="ORF">PRECH8_28580</name>
</gene>
<dbReference type="Proteomes" id="UP000654993">
    <property type="component" value="Unassembled WGS sequence"/>
</dbReference>
<protein>
    <submittedName>
        <fullName evidence="1">Uncharacterized protein</fullName>
    </submittedName>
</protein>
<keyword evidence="2" id="KW-1185">Reference proteome</keyword>
<evidence type="ECO:0000313" key="2">
    <source>
        <dbReference type="Proteomes" id="UP000654993"/>
    </source>
</evidence>
<organism evidence="1 2">
    <name type="scientific">Insulibacter thermoxylanivorax</name>
    <dbReference type="NCBI Taxonomy" id="2749268"/>
    <lineage>
        <taxon>Bacteria</taxon>
        <taxon>Bacillati</taxon>
        <taxon>Bacillota</taxon>
        <taxon>Bacilli</taxon>
        <taxon>Bacillales</taxon>
        <taxon>Paenibacillaceae</taxon>
        <taxon>Insulibacter</taxon>
    </lineage>
</organism>
<comment type="caution">
    <text evidence="1">The sequence shown here is derived from an EMBL/GenBank/DDBJ whole genome shotgun (WGS) entry which is preliminary data.</text>
</comment>
<sequence>MQTNYHQPLGFHGMQGMTIREFTLLEQVLHNEGLLAKLCAGGANQIHHPGLRQALSSMARERLQLFDQGMMVMKQQTGFLH</sequence>
<proteinExistence type="predicted"/>
<evidence type="ECO:0000313" key="1">
    <source>
        <dbReference type="EMBL" id="GFR39562.1"/>
    </source>
</evidence>
<dbReference type="RefSeq" id="WP_200967751.1">
    <property type="nucleotide sequence ID" value="NZ_BMAQ01000057.1"/>
</dbReference>